<dbReference type="Proteomes" id="UP000000305">
    <property type="component" value="Unassembled WGS sequence"/>
</dbReference>
<dbReference type="InParanoid" id="E9HTX8"/>
<proteinExistence type="predicted"/>
<organism evidence="1 2">
    <name type="scientific">Daphnia pulex</name>
    <name type="common">Water flea</name>
    <dbReference type="NCBI Taxonomy" id="6669"/>
    <lineage>
        <taxon>Eukaryota</taxon>
        <taxon>Metazoa</taxon>
        <taxon>Ecdysozoa</taxon>
        <taxon>Arthropoda</taxon>
        <taxon>Crustacea</taxon>
        <taxon>Branchiopoda</taxon>
        <taxon>Diplostraca</taxon>
        <taxon>Cladocera</taxon>
        <taxon>Anomopoda</taxon>
        <taxon>Daphniidae</taxon>
        <taxon>Daphnia</taxon>
    </lineage>
</organism>
<protein>
    <submittedName>
        <fullName evidence="1">Uncharacterized protein</fullName>
    </submittedName>
</protein>
<keyword evidence="2" id="KW-1185">Reference proteome</keyword>
<gene>
    <name evidence="1" type="ORF">DAPPUDRAFT_117843</name>
</gene>
<reference evidence="1 2" key="1">
    <citation type="journal article" date="2011" name="Science">
        <title>The ecoresponsive genome of Daphnia pulex.</title>
        <authorList>
            <person name="Colbourne J.K."/>
            <person name="Pfrender M.E."/>
            <person name="Gilbert D."/>
            <person name="Thomas W.K."/>
            <person name="Tucker A."/>
            <person name="Oakley T.H."/>
            <person name="Tokishita S."/>
            <person name="Aerts A."/>
            <person name="Arnold G.J."/>
            <person name="Basu M.K."/>
            <person name="Bauer D.J."/>
            <person name="Caceres C.E."/>
            <person name="Carmel L."/>
            <person name="Casola C."/>
            <person name="Choi J.H."/>
            <person name="Detter J.C."/>
            <person name="Dong Q."/>
            <person name="Dusheyko S."/>
            <person name="Eads B.D."/>
            <person name="Frohlich T."/>
            <person name="Geiler-Samerotte K.A."/>
            <person name="Gerlach D."/>
            <person name="Hatcher P."/>
            <person name="Jogdeo S."/>
            <person name="Krijgsveld J."/>
            <person name="Kriventseva E.V."/>
            <person name="Kultz D."/>
            <person name="Laforsch C."/>
            <person name="Lindquist E."/>
            <person name="Lopez J."/>
            <person name="Manak J.R."/>
            <person name="Muller J."/>
            <person name="Pangilinan J."/>
            <person name="Patwardhan R.P."/>
            <person name="Pitluck S."/>
            <person name="Pritham E.J."/>
            <person name="Rechtsteiner A."/>
            <person name="Rho M."/>
            <person name="Rogozin I.B."/>
            <person name="Sakarya O."/>
            <person name="Salamov A."/>
            <person name="Schaack S."/>
            <person name="Shapiro H."/>
            <person name="Shiga Y."/>
            <person name="Skalitzky C."/>
            <person name="Smith Z."/>
            <person name="Souvorov A."/>
            <person name="Sung W."/>
            <person name="Tang Z."/>
            <person name="Tsuchiya D."/>
            <person name="Tu H."/>
            <person name="Vos H."/>
            <person name="Wang M."/>
            <person name="Wolf Y.I."/>
            <person name="Yamagata H."/>
            <person name="Yamada T."/>
            <person name="Ye Y."/>
            <person name="Shaw J.R."/>
            <person name="Andrews J."/>
            <person name="Crease T.J."/>
            <person name="Tang H."/>
            <person name="Lucas S.M."/>
            <person name="Robertson H.M."/>
            <person name="Bork P."/>
            <person name="Koonin E.V."/>
            <person name="Zdobnov E.M."/>
            <person name="Grigoriev I.V."/>
            <person name="Lynch M."/>
            <person name="Boore J.L."/>
        </authorList>
    </citation>
    <scope>NUCLEOTIDE SEQUENCE [LARGE SCALE GENOMIC DNA]</scope>
</reference>
<dbReference type="AlphaFoldDB" id="E9HTX8"/>
<evidence type="ECO:0000313" key="2">
    <source>
        <dbReference type="Proteomes" id="UP000000305"/>
    </source>
</evidence>
<dbReference type="KEGG" id="dpx:DAPPUDRAFT_117843"/>
<dbReference type="EMBL" id="GL732790">
    <property type="protein sequence ID" value="EFX64802.1"/>
    <property type="molecule type" value="Genomic_DNA"/>
</dbReference>
<dbReference type="PhylomeDB" id="E9HTX8"/>
<sequence length="158" mass="17577">MDVDENYQPFGSYLTPVDSSKHLSQDFHGELVILSMGRHIHVSNNLPPVTGESVVQEGDNDNTPADFSWYEASRVNVDGSVLTVTIARKMKDAPYVDTTPTERWTQWTKLELRSGGTVQSMMASLQADGGFELVVADEKDLSVGKVKQLIQLNYIDKE</sequence>
<name>E9HTX8_DAPPU</name>
<accession>E9HTX8</accession>
<evidence type="ECO:0000313" key="1">
    <source>
        <dbReference type="EMBL" id="EFX64802.1"/>
    </source>
</evidence>
<dbReference type="HOGENOM" id="CLU_103911_0_0_1"/>